<feature type="region of interest" description="Disordered" evidence="1">
    <location>
        <begin position="559"/>
        <end position="582"/>
    </location>
</feature>
<dbReference type="Proteomes" id="UP000317243">
    <property type="component" value="Unassembled WGS sequence"/>
</dbReference>
<name>A0A5C5VS92_9PLAN</name>
<keyword evidence="3" id="KW-1185">Reference proteome</keyword>
<evidence type="ECO:0000313" key="3">
    <source>
        <dbReference type="Proteomes" id="UP000317243"/>
    </source>
</evidence>
<dbReference type="InterPro" id="IPR017853">
    <property type="entry name" value="GH"/>
</dbReference>
<reference evidence="2 3" key="1">
    <citation type="submission" date="2019-02" db="EMBL/GenBank/DDBJ databases">
        <title>Deep-cultivation of Planctomycetes and their phenomic and genomic characterization uncovers novel biology.</title>
        <authorList>
            <person name="Wiegand S."/>
            <person name="Jogler M."/>
            <person name="Boedeker C."/>
            <person name="Pinto D."/>
            <person name="Vollmers J."/>
            <person name="Rivas-Marin E."/>
            <person name="Kohn T."/>
            <person name="Peeters S.H."/>
            <person name="Heuer A."/>
            <person name="Rast P."/>
            <person name="Oberbeckmann S."/>
            <person name="Bunk B."/>
            <person name="Jeske O."/>
            <person name="Meyerdierks A."/>
            <person name="Storesund J.E."/>
            <person name="Kallscheuer N."/>
            <person name="Luecker S."/>
            <person name="Lage O.M."/>
            <person name="Pohl T."/>
            <person name="Merkel B.J."/>
            <person name="Hornburger P."/>
            <person name="Mueller R.-W."/>
            <person name="Bruemmer F."/>
            <person name="Labrenz M."/>
            <person name="Spormann A.M."/>
            <person name="Op Den Camp H."/>
            <person name="Overmann J."/>
            <person name="Amann R."/>
            <person name="Jetten M.S.M."/>
            <person name="Mascher T."/>
            <person name="Medema M.H."/>
            <person name="Devos D.P."/>
            <person name="Kaster A.-K."/>
            <person name="Ovreas L."/>
            <person name="Rohde M."/>
            <person name="Galperin M.Y."/>
            <person name="Jogler C."/>
        </authorList>
    </citation>
    <scope>NUCLEOTIDE SEQUENCE [LARGE SCALE GENOMIC DNA]</scope>
    <source>
        <strain evidence="2 3">KOR42</strain>
    </source>
</reference>
<evidence type="ECO:0000313" key="2">
    <source>
        <dbReference type="EMBL" id="TWT41478.1"/>
    </source>
</evidence>
<dbReference type="EMBL" id="SIHI01000044">
    <property type="protein sequence ID" value="TWT41478.1"/>
    <property type="molecule type" value="Genomic_DNA"/>
</dbReference>
<evidence type="ECO:0000256" key="1">
    <source>
        <dbReference type="SAM" id="MobiDB-lite"/>
    </source>
</evidence>
<protein>
    <recommendedName>
        <fullName evidence="4">Glycoside hydrolase family 42 N-terminal domain-containing protein</fullName>
    </recommendedName>
</protein>
<dbReference type="Gene3D" id="3.20.20.80">
    <property type="entry name" value="Glycosidases"/>
    <property type="match status" value="1"/>
</dbReference>
<accession>A0A5C5VS92</accession>
<gene>
    <name evidence="2" type="ORF">KOR42_47910</name>
</gene>
<comment type="caution">
    <text evidence="2">The sequence shown here is derived from an EMBL/GenBank/DDBJ whole genome shotgun (WGS) entry which is preliminary data.</text>
</comment>
<organism evidence="2 3">
    <name type="scientific">Thalassoglobus neptunius</name>
    <dbReference type="NCBI Taxonomy" id="1938619"/>
    <lineage>
        <taxon>Bacteria</taxon>
        <taxon>Pseudomonadati</taxon>
        <taxon>Planctomycetota</taxon>
        <taxon>Planctomycetia</taxon>
        <taxon>Planctomycetales</taxon>
        <taxon>Planctomycetaceae</taxon>
        <taxon>Thalassoglobus</taxon>
    </lineage>
</organism>
<sequence>MRRIAQTFLVIAILFPLHVFAWEPVLDESNSWPLPEQTDPLTDIARLDLRDLNEAESGQSGFVRLSPDKNDFVLGDGTPARFWIVGTDAYRFPPEQMDRHARWLAKLGVNMVRLHVTVCDRSPGSKITNVDEELIDGVFRFIQSAKKNGIYVLLSPFYAHFDAPASWNLPGGEVDMEGLLFIDPTLQAAYKQWTRTLYTRVNPYTGLAIKDDPTVAILQIHNEDSLLFWTMQRLPDHHRAMLSDHFSSFLAERYGSTSAAWDAWGDGWKGNDPLDDPQNGQIACLKIYDLTTDVDGAFAKRQRDTAEFLARFQYDFYRKMGKYIRDELGCQQLLNATNWRTANDEKLKALERFSYHALEIDAENEYVGSDFQHQGPNDGYRIDPGDYLVNESVLSKPFEMCTNFRQHQGHPFIVTETAWKNPNRYQSEGPFLVAAYQGLTGLDGVAWFSCQTPEYERDPLKPFWRTGDQMSTHKWNHCYPAMMAGFPANALLYRRGDLKQAAPILVDSRTFEEIFDRQIPRITDNEAYGDQRNLPDLSPDWTPDGDEVNRAAFLIGPVQTTTSEEHSPQDRPDLSSFFDPQSGTITSATGELKWDYRREICTMDAPKAQGVTGFLKRNGGTFELSDVTIESENEYATINIVSLDDQPIQDSKKLLIQVVTVNRLTGYETRPATFRLGNKEDSPEIEGEQIVRIGHPPFRIANTEVTVTINNPKLRSVQVLDIAGYLVETMDVSNGRVTLPKNTIYAIVTTND</sequence>
<evidence type="ECO:0008006" key="4">
    <source>
        <dbReference type="Google" id="ProtNLM"/>
    </source>
</evidence>
<proteinExistence type="predicted"/>
<feature type="compositionally biased region" description="Basic and acidic residues" evidence="1">
    <location>
        <begin position="563"/>
        <end position="573"/>
    </location>
</feature>
<dbReference type="AlphaFoldDB" id="A0A5C5VS92"/>
<dbReference type="SUPFAM" id="SSF51445">
    <property type="entry name" value="(Trans)glycosidases"/>
    <property type="match status" value="1"/>
</dbReference>